<dbReference type="Pfam" id="PF00691">
    <property type="entry name" value="OmpA"/>
    <property type="match status" value="1"/>
</dbReference>
<feature type="domain" description="OmpA-like" evidence="8">
    <location>
        <begin position="365"/>
        <end position="483"/>
    </location>
</feature>
<organism evidence="9 10">
    <name type="scientific">Longibacter salinarum</name>
    <dbReference type="NCBI Taxonomy" id="1850348"/>
    <lineage>
        <taxon>Bacteria</taxon>
        <taxon>Pseudomonadati</taxon>
        <taxon>Rhodothermota</taxon>
        <taxon>Rhodothermia</taxon>
        <taxon>Rhodothermales</taxon>
        <taxon>Salisaetaceae</taxon>
        <taxon>Longibacter</taxon>
    </lineage>
</organism>
<keyword evidence="5" id="KW-0175">Coiled coil</keyword>
<evidence type="ECO:0000256" key="5">
    <source>
        <dbReference type="SAM" id="Coils"/>
    </source>
</evidence>
<keyword evidence="7" id="KW-0732">Signal</keyword>
<evidence type="ECO:0000256" key="6">
    <source>
        <dbReference type="SAM" id="MobiDB-lite"/>
    </source>
</evidence>
<evidence type="ECO:0000256" key="2">
    <source>
        <dbReference type="ARBA" id="ARBA00023136"/>
    </source>
</evidence>
<feature type="signal peptide" evidence="7">
    <location>
        <begin position="1"/>
        <end position="21"/>
    </location>
</feature>
<accession>A0A2A8CWL8</accession>
<dbReference type="PROSITE" id="PS51123">
    <property type="entry name" value="OMPA_2"/>
    <property type="match status" value="1"/>
</dbReference>
<feature type="coiled-coil region" evidence="5">
    <location>
        <begin position="296"/>
        <end position="344"/>
    </location>
</feature>
<dbReference type="PANTHER" id="PTHR30329:SF21">
    <property type="entry name" value="LIPOPROTEIN YIAD-RELATED"/>
    <property type="match status" value="1"/>
</dbReference>
<reference evidence="9 10" key="1">
    <citation type="submission" date="2017-10" db="EMBL/GenBank/DDBJ databases">
        <title>Draft genome of Longibacter Salinarum.</title>
        <authorList>
            <person name="Goh K.M."/>
            <person name="Shamsir M.S."/>
            <person name="Lim S.W."/>
        </authorList>
    </citation>
    <scope>NUCLEOTIDE SEQUENCE [LARGE SCALE GENOMIC DNA]</scope>
    <source>
        <strain evidence="9 10">KCTC 52045</strain>
    </source>
</reference>
<dbReference type="InterPro" id="IPR036737">
    <property type="entry name" value="OmpA-like_sf"/>
</dbReference>
<keyword evidence="3" id="KW-0998">Cell outer membrane</keyword>
<dbReference type="AlphaFoldDB" id="A0A2A8CWL8"/>
<evidence type="ECO:0000256" key="1">
    <source>
        <dbReference type="ARBA" id="ARBA00004442"/>
    </source>
</evidence>
<dbReference type="InterPro" id="IPR050330">
    <property type="entry name" value="Bact_OuterMem_StrucFunc"/>
</dbReference>
<dbReference type="GO" id="GO:0009279">
    <property type="term" value="C:cell outer membrane"/>
    <property type="evidence" value="ECO:0007669"/>
    <property type="project" value="UniProtKB-SubCell"/>
</dbReference>
<dbReference type="OrthoDB" id="9782229at2"/>
<dbReference type="Gene3D" id="3.30.1330.60">
    <property type="entry name" value="OmpA-like domain"/>
    <property type="match status" value="1"/>
</dbReference>
<feature type="region of interest" description="Disordered" evidence="6">
    <location>
        <begin position="461"/>
        <end position="483"/>
    </location>
</feature>
<feature type="chain" id="PRO_5012698902" description="OmpA-like domain-containing protein" evidence="7">
    <location>
        <begin position="22"/>
        <end position="483"/>
    </location>
</feature>
<dbReference type="CDD" id="cd07185">
    <property type="entry name" value="OmpA_C-like"/>
    <property type="match status" value="1"/>
</dbReference>
<dbReference type="PANTHER" id="PTHR30329">
    <property type="entry name" value="STATOR ELEMENT OF FLAGELLAR MOTOR COMPLEX"/>
    <property type="match status" value="1"/>
</dbReference>
<dbReference type="Proteomes" id="UP000220102">
    <property type="component" value="Unassembled WGS sequence"/>
</dbReference>
<feature type="coiled-coil region" evidence="5">
    <location>
        <begin position="187"/>
        <end position="214"/>
    </location>
</feature>
<comment type="subcellular location">
    <subcellularLocation>
        <location evidence="1">Cell outer membrane</location>
    </subcellularLocation>
</comment>
<dbReference type="InterPro" id="IPR006665">
    <property type="entry name" value="OmpA-like"/>
</dbReference>
<dbReference type="InterPro" id="IPR006664">
    <property type="entry name" value="OMP_bac"/>
</dbReference>
<name>A0A2A8CWL8_9BACT</name>
<dbReference type="RefSeq" id="WP_098075687.1">
    <property type="nucleotide sequence ID" value="NZ_PDEQ01000005.1"/>
</dbReference>
<dbReference type="SUPFAM" id="SSF103088">
    <property type="entry name" value="OmpA-like"/>
    <property type="match status" value="1"/>
</dbReference>
<gene>
    <name evidence="9" type="ORF">CRI94_10605</name>
</gene>
<protein>
    <recommendedName>
        <fullName evidence="8">OmpA-like domain-containing protein</fullName>
    </recommendedName>
</protein>
<evidence type="ECO:0000313" key="10">
    <source>
        <dbReference type="Proteomes" id="UP000220102"/>
    </source>
</evidence>
<evidence type="ECO:0000256" key="3">
    <source>
        <dbReference type="ARBA" id="ARBA00023237"/>
    </source>
</evidence>
<evidence type="ECO:0000256" key="7">
    <source>
        <dbReference type="SAM" id="SignalP"/>
    </source>
</evidence>
<feature type="compositionally biased region" description="Basic and acidic residues" evidence="6">
    <location>
        <begin position="465"/>
        <end position="477"/>
    </location>
</feature>
<proteinExistence type="predicted"/>
<dbReference type="PRINTS" id="PR01021">
    <property type="entry name" value="OMPADOMAIN"/>
</dbReference>
<evidence type="ECO:0000256" key="4">
    <source>
        <dbReference type="PROSITE-ProRule" id="PRU00473"/>
    </source>
</evidence>
<evidence type="ECO:0000259" key="8">
    <source>
        <dbReference type="PROSITE" id="PS51123"/>
    </source>
</evidence>
<dbReference type="EMBL" id="PDEQ01000005">
    <property type="protein sequence ID" value="PEN13095.1"/>
    <property type="molecule type" value="Genomic_DNA"/>
</dbReference>
<sequence>MPVLLRRTAFFLLLLLVPATAVSGQNIDEEVASLNTRMETARSNNLNLIAPKAFLEAREYLNEAREMLRDGDKIADIREAVQKGQRNLNEAEQLEDIGNVILEDAIAARSDALAARAPEFAKEQWMEAQEVMQEAGREIEKGDQNDARDKARESTQMYRRAELTAIRADVLGRARQARSQAQAVEASEWATKTYNDAQSKLREAEQRLKGDRYDRSSARTVAEQATDQYVHARDISRQAQRVDEDVEVRFEQERLEMESAMEPVLEALNLDVTFSEGFAPVAEQMDAAIQSVYADRENLQSSLADRQREIRRLRAKVDSMDARLAELEEREQEVSAELRQRRERERTLERARGIFGDQEAEVLLRGDELIVRMNGLSFPVGSSEIRPANFGLLTKLQQVLREFPDAPVTVAGHTDARGNDASNQQLSEQRAMAVQEYLLANMSVLKPTQIKAVGYGESRPLATNETEKGRAQNRRIDVTISLP</sequence>
<evidence type="ECO:0000313" key="9">
    <source>
        <dbReference type="EMBL" id="PEN13095.1"/>
    </source>
</evidence>
<keyword evidence="2 4" id="KW-0472">Membrane</keyword>
<comment type="caution">
    <text evidence="9">The sequence shown here is derived from an EMBL/GenBank/DDBJ whole genome shotgun (WGS) entry which is preliminary data.</text>
</comment>
<keyword evidence="10" id="KW-1185">Reference proteome</keyword>